<evidence type="ECO:0000256" key="1">
    <source>
        <dbReference type="SAM" id="MobiDB-lite"/>
    </source>
</evidence>
<protein>
    <recommendedName>
        <fullName evidence="4">Anaphase-promoting complex subunit 13</fullName>
    </recommendedName>
</protein>
<dbReference type="GeneID" id="89968585"/>
<feature type="region of interest" description="Disordered" evidence="1">
    <location>
        <begin position="1"/>
        <end position="74"/>
    </location>
</feature>
<feature type="compositionally biased region" description="Gly residues" evidence="1">
    <location>
        <begin position="312"/>
        <end position="324"/>
    </location>
</feature>
<organism evidence="2 3">
    <name type="scientific">Exophiala bonariae</name>
    <dbReference type="NCBI Taxonomy" id="1690606"/>
    <lineage>
        <taxon>Eukaryota</taxon>
        <taxon>Fungi</taxon>
        <taxon>Dikarya</taxon>
        <taxon>Ascomycota</taxon>
        <taxon>Pezizomycotina</taxon>
        <taxon>Eurotiomycetes</taxon>
        <taxon>Chaetothyriomycetidae</taxon>
        <taxon>Chaetothyriales</taxon>
        <taxon>Herpotrichiellaceae</taxon>
        <taxon>Exophiala</taxon>
    </lineage>
</organism>
<feature type="region of interest" description="Disordered" evidence="1">
    <location>
        <begin position="309"/>
        <end position="334"/>
    </location>
</feature>
<name>A0AAV9NUC6_9EURO</name>
<feature type="region of interest" description="Disordered" evidence="1">
    <location>
        <begin position="172"/>
        <end position="209"/>
    </location>
</feature>
<dbReference type="Proteomes" id="UP001358417">
    <property type="component" value="Unassembled WGS sequence"/>
</dbReference>
<reference evidence="2 3" key="1">
    <citation type="submission" date="2023-08" db="EMBL/GenBank/DDBJ databases">
        <title>Black Yeasts Isolated from many extreme environments.</title>
        <authorList>
            <person name="Coleine C."/>
            <person name="Stajich J.E."/>
            <person name="Selbmann L."/>
        </authorList>
    </citation>
    <scope>NUCLEOTIDE SEQUENCE [LARGE SCALE GENOMIC DNA]</scope>
    <source>
        <strain evidence="2 3">CCFEE 5792</strain>
    </source>
</reference>
<dbReference type="RefSeq" id="XP_064711854.1">
    <property type="nucleotide sequence ID" value="XM_064843994.1"/>
</dbReference>
<evidence type="ECO:0008006" key="4">
    <source>
        <dbReference type="Google" id="ProtNLM"/>
    </source>
</evidence>
<dbReference type="AlphaFoldDB" id="A0AAV9NUC6"/>
<sequence>MFQPRKVHPHSSSPTKSSLRRPGSIGGPPQPQSQPQSHPQQLLQTQPQIRTLLPSPHFEDDPIVAAHQNPRPTRAAVYSEDVGINYSEHALGEDDPNEEEDESLLQYTDEAGDTHGHHREIPVLPTSFQPFFTLIEDSVSNEHYHPTVHYIFEDDDSDVIAEAACRSLEILDPSQQRQEHDDPSEMSQSHAGEVGHGHDQDTQSRLPVPLPGVHEHYLILDIHPRGTLHQHPLASHQQQQQQLPTHPTPIIPGSSPSTATPQIPFHVTSAHSLSAEWQVLQTKVGAAPTIGDGNDDADDDEGWMLRIEGRGNTPGGVGVGGEAGVGKEREKESMEEMIERFQRRMDEIRQVLETGAMVAEE</sequence>
<evidence type="ECO:0000313" key="3">
    <source>
        <dbReference type="Proteomes" id="UP001358417"/>
    </source>
</evidence>
<evidence type="ECO:0000313" key="2">
    <source>
        <dbReference type="EMBL" id="KAK5064530.1"/>
    </source>
</evidence>
<proteinExistence type="predicted"/>
<feature type="compositionally biased region" description="Basic and acidic residues" evidence="1">
    <location>
        <begin position="325"/>
        <end position="334"/>
    </location>
</feature>
<gene>
    <name evidence="2" type="ORF">LTR84_000363</name>
</gene>
<feature type="compositionally biased region" description="Basic and acidic residues" evidence="1">
    <location>
        <begin position="193"/>
        <end position="202"/>
    </location>
</feature>
<comment type="caution">
    <text evidence="2">The sequence shown here is derived from an EMBL/GenBank/DDBJ whole genome shotgun (WGS) entry which is preliminary data.</text>
</comment>
<accession>A0AAV9NUC6</accession>
<keyword evidence="3" id="KW-1185">Reference proteome</keyword>
<dbReference type="EMBL" id="JAVRRD010000001">
    <property type="protein sequence ID" value="KAK5064530.1"/>
    <property type="molecule type" value="Genomic_DNA"/>
</dbReference>
<feature type="compositionally biased region" description="Low complexity" evidence="1">
    <location>
        <begin position="33"/>
        <end position="54"/>
    </location>
</feature>